<accession>A0A9N9CTJ0</accession>
<dbReference type="Gene3D" id="2.130.10.80">
    <property type="entry name" value="Galactose oxidase/kelch, beta-propeller"/>
    <property type="match status" value="1"/>
</dbReference>
<dbReference type="Proteomes" id="UP000789570">
    <property type="component" value="Unassembled WGS sequence"/>
</dbReference>
<dbReference type="CDD" id="cd02851">
    <property type="entry name" value="E_set_GO_C"/>
    <property type="match status" value="1"/>
</dbReference>
<feature type="chain" id="PRO_5040137338" evidence="2">
    <location>
        <begin position="24"/>
        <end position="560"/>
    </location>
</feature>
<dbReference type="PANTHER" id="PTHR32208:SF21">
    <property type="entry name" value="LOW QUALITY PROTEIN: ALDEHYDE OXIDASE GLOX-LIKE"/>
    <property type="match status" value="1"/>
</dbReference>
<feature type="signal peptide" evidence="2">
    <location>
        <begin position="1"/>
        <end position="23"/>
    </location>
</feature>
<evidence type="ECO:0000313" key="5">
    <source>
        <dbReference type="EMBL" id="CAG8612240.1"/>
    </source>
</evidence>
<evidence type="ECO:0000256" key="2">
    <source>
        <dbReference type="SAM" id="SignalP"/>
    </source>
</evidence>
<evidence type="ECO:0000259" key="4">
    <source>
        <dbReference type="Pfam" id="PF09118"/>
    </source>
</evidence>
<dbReference type="InterPro" id="IPR015202">
    <property type="entry name" value="GO-like_E_set"/>
</dbReference>
<dbReference type="AlphaFoldDB" id="A0A9N9CTJ0"/>
<dbReference type="EMBL" id="CAJVPQ010002910">
    <property type="protein sequence ID" value="CAG8612240.1"/>
    <property type="molecule type" value="Genomic_DNA"/>
</dbReference>
<feature type="domain" description="Galactose oxidase-like Early set" evidence="4">
    <location>
        <begin position="461"/>
        <end position="552"/>
    </location>
</feature>
<keyword evidence="1 2" id="KW-0732">Signal</keyword>
<dbReference type="SUPFAM" id="SSF81296">
    <property type="entry name" value="E set domains"/>
    <property type="match status" value="1"/>
</dbReference>
<name>A0A9N9CTJ0_9GLOM</name>
<dbReference type="InterPro" id="IPR009880">
    <property type="entry name" value="Glyoxal_oxidase_N"/>
</dbReference>
<evidence type="ECO:0000259" key="3">
    <source>
        <dbReference type="Pfam" id="PF07250"/>
    </source>
</evidence>
<dbReference type="PANTHER" id="PTHR32208">
    <property type="entry name" value="SECRETED PROTEIN-RELATED"/>
    <property type="match status" value="1"/>
</dbReference>
<keyword evidence="6" id="KW-1185">Reference proteome</keyword>
<dbReference type="InterPro" id="IPR037293">
    <property type="entry name" value="Gal_Oxidase_central_sf"/>
</dbReference>
<protein>
    <submittedName>
        <fullName evidence="5">1632_t:CDS:1</fullName>
    </submittedName>
</protein>
<reference evidence="5" key="1">
    <citation type="submission" date="2021-06" db="EMBL/GenBank/DDBJ databases">
        <authorList>
            <person name="Kallberg Y."/>
            <person name="Tangrot J."/>
            <person name="Rosling A."/>
        </authorList>
    </citation>
    <scope>NUCLEOTIDE SEQUENCE</scope>
    <source>
        <strain evidence="5">UK204</strain>
    </source>
</reference>
<dbReference type="InterPro" id="IPR014756">
    <property type="entry name" value="Ig_E-set"/>
</dbReference>
<proteinExistence type="predicted"/>
<evidence type="ECO:0000313" key="6">
    <source>
        <dbReference type="Proteomes" id="UP000789570"/>
    </source>
</evidence>
<comment type="caution">
    <text evidence="5">The sequence shown here is derived from an EMBL/GenBank/DDBJ whole genome shotgun (WGS) entry which is preliminary data.</text>
</comment>
<sequence>MNNCHLLLLLIGALLLPINNVLALPHPMQARQAPATGDVAGGTWQIVGNTGVNAMHIFVSAPNKIILIDKLENNLIKQASGQPAVSTEWNLDTNEIRILDVTSDTFCSAGSWLGNGTMLHTGGDNGNNFLAAGQQTLRFYDPAVGNWVEMVGLMGSKRWYPTMLSLANGKALILGGSIGGTGLNRAEINNPTYTIWPPTDGVTPDPEVQFQFLIDTLPYNLYVMLHLVPNSENKNLIFVLANQQSILYDLDTATIVKNYPTIAVQRTYPQTGTSLILPLYPETNYLTEVMVCGGQKEFEILSVAEASCGRMDLNAAEPVWTMDDFGGLPRVMPDSVILVNGEILFLNGAGTGYAGFRKGKKTNPLWANDNPTFNPVLYNPTTKIYAKMNPSSIARMYHSVATLTPDGSVFVAGSNPQGNVETEVLYPTEYRAEIYSPPYLLTGASRPTIVTIDGYIVNQGRIPITYGNTASIVVQLPKTEVISFTAAIIHHGFVTHSTHMGQRYVGLVVKEAYSDATTADQYILTIELPPNPTIIAPGPSYIYVLNNNFPCVKGVEVLLN</sequence>
<dbReference type="Gene3D" id="2.60.40.10">
    <property type="entry name" value="Immunoglobulins"/>
    <property type="match status" value="1"/>
</dbReference>
<organism evidence="5 6">
    <name type="scientific">Funneliformis caledonium</name>
    <dbReference type="NCBI Taxonomy" id="1117310"/>
    <lineage>
        <taxon>Eukaryota</taxon>
        <taxon>Fungi</taxon>
        <taxon>Fungi incertae sedis</taxon>
        <taxon>Mucoromycota</taxon>
        <taxon>Glomeromycotina</taxon>
        <taxon>Glomeromycetes</taxon>
        <taxon>Glomerales</taxon>
        <taxon>Glomeraceae</taxon>
        <taxon>Funneliformis</taxon>
    </lineage>
</organism>
<feature type="domain" description="Glyoxal oxidase N-terminal" evidence="3">
    <location>
        <begin position="84"/>
        <end position="439"/>
    </location>
</feature>
<dbReference type="Pfam" id="PF09118">
    <property type="entry name" value="GO-like_E_set"/>
    <property type="match status" value="1"/>
</dbReference>
<dbReference type="OrthoDB" id="2019572at2759"/>
<dbReference type="InterPro" id="IPR013783">
    <property type="entry name" value="Ig-like_fold"/>
</dbReference>
<evidence type="ECO:0000256" key="1">
    <source>
        <dbReference type="ARBA" id="ARBA00022729"/>
    </source>
</evidence>
<gene>
    <name evidence="5" type="ORF">FCALED_LOCUS9130</name>
</gene>
<dbReference type="SUPFAM" id="SSF50965">
    <property type="entry name" value="Galactose oxidase, central domain"/>
    <property type="match status" value="1"/>
</dbReference>
<dbReference type="Pfam" id="PF07250">
    <property type="entry name" value="Glyoxal_oxid_N"/>
    <property type="match status" value="1"/>
</dbReference>
<dbReference type="InterPro" id="IPR011043">
    <property type="entry name" value="Gal_Oxase/kelch_b-propeller"/>
</dbReference>